<reference evidence="3 4" key="2">
    <citation type="journal article" date="2011" name="ISME J.">
        <title>RNA-seq reveals cooperative metabolic interactions between two termite-gut spirochete species in co-culture.</title>
        <authorList>
            <person name="Rosenthal A.Z."/>
            <person name="Matson E.G."/>
            <person name="Eldar A."/>
            <person name="Leadbetter J.R."/>
        </authorList>
    </citation>
    <scope>NUCLEOTIDE SEQUENCE [LARGE SCALE GENOMIC DNA]</scope>
    <source>
        <strain evidence="4">ATCC BAA-887 / DSM 12427 / ZAS-2</strain>
    </source>
</reference>
<keyword evidence="1" id="KW-0227">DNA damage</keyword>
<evidence type="ECO:0000313" key="3">
    <source>
        <dbReference type="EMBL" id="AEF84618.1"/>
    </source>
</evidence>
<accession>F5YJK8</accession>
<dbReference type="Proteomes" id="UP000009223">
    <property type="component" value="Chromosome"/>
</dbReference>
<dbReference type="GO" id="GO:0032259">
    <property type="term" value="P:methylation"/>
    <property type="evidence" value="ECO:0007669"/>
    <property type="project" value="UniProtKB-KW"/>
</dbReference>
<evidence type="ECO:0000256" key="1">
    <source>
        <dbReference type="ARBA" id="ARBA00022763"/>
    </source>
</evidence>
<dbReference type="SUPFAM" id="SSF46767">
    <property type="entry name" value="Methylated DNA-protein cysteine methyltransferase, C-terminal domain"/>
    <property type="match status" value="1"/>
</dbReference>
<keyword evidence="4" id="KW-1185">Reference proteome</keyword>
<dbReference type="InterPro" id="IPR036217">
    <property type="entry name" value="MethylDNA_cys_MeTrfase_DNAb"/>
</dbReference>
<dbReference type="Gene3D" id="1.10.10.10">
    <property type="entry name" value="Winged helix-like DNA-binding domain superfamily/Winged helix DNA-binding domain"/>
    <property type="match status" value="1"/>
</dbReference>
<sequence>MKKPLHDSTIRILAAIKAVPRGRVSCYRDIAFAAGMPNGARQVARILHSMSEGEKLPWHRIIRADGHIALPEGGGREIQISLLRAEGVKVSKAGVVDLGRYGTGASGQKAT</sequence>
<dbReference type="PANTHER" id="PTHR42942">
    <property type="entry name" value="6-O-METHYLGUANINE DNA METHYLTRANSFERASE"/>
    <property type="match status" value="1"/>
</dbReference>
<keyword evidence="3" id="KW-0808">Transferase</keyword>
<dbReference type="eggNOG" id="COG3695">
    <property type="taxonomic scope" value="Bacteria"/>
</dbReference>
<evidence type="ECO:0000259" key="2">
    <source>
        <dbReference type="Pfam" id="PF01035"/>
    </source>
</evidence>
<gene>
    <name evidence="3" type="ordered locus">TREPR_3409</name>
</gene>
<feature type="domain" description="Methylated-DNA-[protein]-cysteine S-methyltransferase DNA binding" evidence="2">
    <location>
        <begin position="10"/>
        <end position="88"/>
    </location>
</feature>
<dbReference type="InterPro" id="IPR036388">
    <property type="entry name" value="WH-like_DNA-bd_sf"/>
</dbReference>
<evidence type="ECO:0000313" key="4">
    <source>
        <dbReference type="Proteomes" id="UP000009223"/>
    </source>
</evidence>
<dbReference type="InterPro" id="IPR014048">
    <property type="entry name" value="MethylDNA_cys_MeTrfase_DNA-bd"/>
</dbReference>
<dbReference type="HOGENOM" id="CLU_000445_52_5_12"/>
<dbReference type="EMBL" id="CP001843">
    <property type="protein sequence ID" value="AEF84618.1"/>
    <property type="molecule type" value="Genomic_DNA"/>
</dbReference>
<dbReference type="GO" id="GO:0006281">
    <property type="term" value="P:DNA repair"/>
    <property type="evidence" value="ECO:0007669"/>
    <property type="project" value="InterPro"/>
</dbReference>
<dbReference type="OrthoDB" id="9789813at2"/>
<name>F5YJK8_TREPZ</name>
<dbReference type="Pfam" id="PF01035">
    <property type="entry name" value="DNA_binding_1"/>
    <property type="match status" value="1"/>
</dbReference>
<dbReference type="InterPro" id="IPR052520">
    <property type="entry name" value="ATL_DNA_repair"/>
</dbReference>
<dbReference type="RefSeq" id="WP_015706876.1">
    <property type="nucleotide sequence ID" value="NC_015578.1"/>
</dbReference>
<protein>
    <submittedName>
        <fullName evidence="3">Methylated-DNA--[protein]-cysteine S-methyltransferase</fullName>
    </submittedName>
</protein>
<dbReference type="CDD" id="cd06445">
    <property type="entry name" value="ATase"/>
    <property type="match status" value="1"/>
</dbReference>
<reference evidence="4" key="1">
    <citation type="submission" date="2009-12" db="EMBL/GenBank/DDBJ databases">
        <title>Complete sequence of Treponema primitia strain ZAS-2.</title>
        <authorList>
            <person name="Tetu S.G."/>
            <person name="Matson E."/>
            <person name="Ren Q."/>
            <person name="Seshadri R."/>
            <person name="Elbourne L."/>
            <person name="Hassan K.A."/>
            <person name="Durkin A."/>
            <person name="Radune D."/>
            <person name="Mohamoud Y."/>
            <person name="Shay R."/>
            <person name="Jin S."/>
            <person name="Zhang X."/>
            <person name="Lucey K."/>
            <person name="Ballor N.R."/>
            <person name="Ottesen E."/>
            <person name="Rosenthal R."/>
            <person name="Allen A."/>
            <person name="Leadbetter J.R."/>
            <person name="Paulsen I.T."/>
        </authorList>
    </citation>
    <scope>NUCLEOTIDE SEQUENCE [LARGE SCALE GENOMIC DNA]</scope>
    <source>
        <strain evidence="4">ATCC BAA-887 / DSM 12427 / ZAS-2</strain>
    </source>
</reference>
<dbReference type="PANTHER" id="PTHR42942:SF1">
    <property type="entry name" value="ALKYLTRANSFERASE-LIKE PROTEIN 1"/>
    <property type="match status" value="1"/>
</dbReference>
<dbReference type="AlphaFoldDB" id="F5YJK8"/>
<dbReference type="GO" id="GO:0008168">
    <property type="term" value="F:methyltransferase activity"/>
    <property type="evidence" value="ECO:0007669"/>
    <property type="project" value="UniProtKB-KW"/>
</dbReference>
<dbReference type="KEGG" id="tpi:TREPR_3409"/>
<organism evidence="3 4">
    <name type="scientific">Treponema primitia (strain ATCC BAA-887 / DSM 12427 / ZAS-2)</name>
    <dbReference type="NCBI Taxonomy" id="545694"/>
    <lineage>
        <taxon>Bacteria</taxon>
        <taxon>Pseudomonadati</taxon>
        <taxon>Spirochaetota</taxon>
        <taxon>Spirochaetia</taxon>
        <taxon>Spirochaetales</taxon>
        <taxon>Treponemataceae</taxon>
        <taxon>Treponema</taxon>
    </lineage>
</organism>
<proteinExistence type="predicted"/>
<keyword evidence="3" id="KW-0489">Methyltransferase</keyword>